<dbReference type="GO" id="GO:0005886">
    <property type="term" value="C:plasma membrane"/>
    <property type="evidence" value="ECO:0007669"/>
    <property type="project" value="UniProtKB-SubCell"/>
</dbReference>
<protein>
    <submittedName>
        <fullName evidence="9">MFS transporter</fullName>
    </submittedName>
</protein>
<feature type="transmembrane region" description="Helical" evidence="7">
    <location>
        <begin position="402"/>
        <end position="423"/>
    </location>
</feature>
<dbReference type="PROSITE" id="PS50850">
    <property type="entry name" value="MFS"/>
    <property type="match status" value="1"/>
</dbReference>
<name>A0A6L7G5R2_9RHOB</name>
<evidence type="ECO:0000256" key="4">
    <source>
        <dbReference type="ARBA" id="ARBA00022692"/>
    </source>
</evidence>
<accession>A0A6L7G5R2</accession>
<feature type="transmembrane region" description="Helical" evidence="7">
    <location>
        <begin position="363"/>
        <end position="390"/>
    </location>
</feature>
<evidence type="ECO:0000313" key="10">
    <source>
        <dbReference type="Proteomes" id="UP000477911"/>
    </source>
</evidence>
<dbReference type="PANTHER" id="PTHR42718:SF46">
    <property type="entry name" value="BLR6921 PROTEIN"/>
    <property type="match status" value="1"/>
</dbReference>
<dbReference type="Pfam" id="PF07690">
    <property type="entry name" value="MFS_1"/>
    <property type="match status" value="1"/>
</dbReference>
<feature type="transmembrane region" description="Helical" evidence="7">
    <location>
        <begin position="304"/>
        <end position="322"/>
    </location>
</feature>
<feature type="transmembrane region" description="Helical" evidence="7">
    <location>
        <begin position="334"/>
        <end position="357"/>
    </location>
</feature>
<proteinExistence type="predicted"/>
<dbReference type="Proteomes" id="UP000477911">
    <property type="component" value="Unassembled WGS sequence"/>
</dbReference>
<dbReference type="RefSeq" id="WP_160895812.1">
    <property type="nucleotide sequence ID" value="NZ_WUMU01000020.1"/>
</dbReference>
<feature type="transmembrane region" description="Helical" evidence="7">
    <location>
        <begin position="174"/>
        <end position="195"/>
    </location>
</feature>
<evidence type="ECO:0000256" key="5">
    <source>
        <dbReference type="ARBA" id="ARBA00022989"/>
    </source>
</evidence>
<keyword evidence="3" id="KW-1003">Cell membrane</keyword>
<keyword evidence="2" id="KW-0813">Transport</keyword>
<sequence length="479" mass="50771">MSAWERARGGLRGIREEGALPLLVAGTFFMQTLDGSVITPAIPAMAQAFRVRPVDLNIGVSAYMLTVAIFIPVSGWAAQRWGARRIFLLSILVFTLASLACGMSQSLPQFVAARVAQGLGGAMMVPVGRRVVLELTPKDRLMGVIALLTWPGLLAPVLGPPLGGVISDSANWRWIFWLNLPLGAIALTAALKLLPRLGRDPDLPFDWIGFGLIAPGLFCLLFAAEALGHGAVDWTREGALLAGAVILLGLGLRHLLRAAQPMLRFDALRHSSFRISVRGGSLFRLGINAVPFLLPLMFQVAFGWSALTAGLMLTAIFAGNIVMKPFTTPVLRRFGFRSVLVVNGVLNAAAIAAMVLVGPETPVGPVLALLFVSGLARSMQFTALTTLAFADVPQAEMGTANTLFSTLVQLSRGLGVALGAIGWRLGTGLFPEDPAAGFRLAFALVAAISLLAVIDSLRLARDAGDAVAHRGRHVRTRAS</sequence>
<dbReference type="EMBL" id="WUMU01000020">
    <property type="protein sequence ID" value="MXN19684.1"/>
    <property type="molecule type" value="Genomic_DNA"/>
</dbReference>
<keyword evidence="6 7" id="KW-0472">Membrane</keyword>
<feature type="transmembrane region" description="Helical" evidence="7">
    <location>
        <begin position="207"/>
        <end position="227"/>
    </location>
</feature>
<organism evidence="9 10">
    <name type="scientific">Pseudooceanicola albus</name>
    <dbReference type="NCBI Taxonomy" id="2692189"/>
    <lineage>
        <taxon>Bacteria</taxon>
        <taxon>Pseudomonadati</taxon>
        <taxon>Pseudomonadota</taxon>
        <taxon>Alphaproteobacteria</taxon>
        <taxon>Rhodobacterales</taxon>
        <taxon>Paracoccaceae</taxon>
        <taxon>Pseudooceanicola</taxon>
    </lineage>
</organism>
<keyword evidence="5 7" id="KW-1133">Transmembrane helix</keyword>
<comment type="caution">
    <text evidence="9">The sequence shown here is derived from an EMBL/GenBank/DDBJ whole genome shotgun (WGS) entry which is preliminary data.</text>
</comment>
<feature type="transmembrane region" description="Helical" evidence="7">
    <location>
        <begin position="86"/>
        <end position="105"/>
    </location>
</feature>
<reference evidence="9 10" key="1">
    <citation type="submission" date="2019-12" db="EMBL/GenBank/DDBJ databases">
        <authorList>
            <person name="Li M."/>
        </authorList>
    </citation>
    <scope>NUCLEOTIDE SEQUENCE [LARGE SCALE GENOMIC DNA]</scope>
    <source>
        <strain evidence="9 10">GBMRC 2024</strain>
    </source>
</reference>
<comment type="subcellular location">
    <subcellularLocation>
        <location evidence="1">Cell membrane</location>
        <topology evidence="1">Multi-pass membrane protein</topology>
    </subcellularLocation>
</comment>
<evidence type="ECO:0000256" key="2">
    <source>
        <dbReference type="ARBA" id="ARBA00022448"/>
    </source>
</evidence>
<feature type="transmembrane region" description="Helical" evidence="7">
    <location>
        <begin position="141"/>
        <end position="162"/>
    </location>
</feature>
<keyword evidence="4 7" id="KW-0812">Transmembrane</keyword>
<evidence type="ECO:0000256" key="7">
    <source>
        <dbReference type="SAM" id="Phobius"/>
    </source>
</evidence>
<keyword evidence="10" id="KW-1185">Reference proteome</keyword>
<feature type="transmembrane region" description="Helical" evidence="7">
    <location>
        <begin position="435"/>
        <end position="454"/>
    </location>
</feature>
<dbReference type="InterPro" id="IPR036259">
    <property type="entry name" value="MFS_trans_sf"/>
</dbReference>
<feature type="domain" description="Major facilitator superfamily (MFS) profile" evidence="8">
    <location>
        <begin position="20"/>
        <end position="464"/>
    </location>
</feature>
<dbReference type="Gene3D" id="1.20.1250.20">
    <property type="entry name" value="MFS general substrate transporter like domains"/>
    <property type="match status" value="1"/>
</dbReference>
<evidence type="ECO:0000313" key="9">
    <source>
        <dbReference type="EMBL" id="MXN19684.1"/>
    </source>
</evidence>
<dbReference type="InterPro" id="IPR011701">
    <property type="entry name" value="MFS"/>
</dbReference>
<evidence type="ECO:0000256" key="1">
    <source>
        <dbReference type="ARBA" id="ARBA00004651"/>
    </source>
</evidence>
<dbReference type="Gene3D" id="1.20.1720.10">
    <property type="entry name" value="Multidrug resistance protein D"/>
    <property type="match status" value="1"/>
</dbReference>
<dbReference type="SUPFAM" id="SSF103473">
    <property type="entry name" value="MFS general substrate transporter"/>
    <property type="match status" value="1"/>
</dbReference>
<gene>
    <name evidence="9" type="ORF">GR170_17770</name>
</gene>
<dbReference type="GO" id="GO:0022857">
    <property type="term" value="F:transmembrane transporter activity"/>
    <property type="evidence" value="ECO:0007669"/>
    <property type="project" value="InterPro"/>
</dbReference>
<dbReference type="InterPro" id="IPR020846">
    <property type="entry name" value="MFS_dom"/>
</dbReference>
<evidence type="ECO:0000256" key="6">
    <source>
        <dbReference type="ARBA" id="ARBA00023136"/>
    </source>
</evidence>
<dbReference type="PANTHER" id="PTHR42718">
    <property type="entry name" value="MAJOR FACILITATOR SUPERFAMILY MULTIDRUG TRANSPORTER MFSC"/>
    <property type="match status" value="1"/>
</dbReference>
<evidence type="ECO:0000259" key="8">
    <source>
        <dbReference type="PROSITE" id="PS50850"/>
    </source>
</evidence>
<feature type="transmembrane region" description="Helical" evidence="7">
    <location>
        <begin position="239"/>
        <end position="256"/>
    </location>
</feature>
<dbReference type="AlphaFoldDB" id="A0A6L7G5R2"/>
<feature type="transmembrane region" description="Helical" evidence="7">
    <location>
        <begin position="58"/>
        <end position="79"/>
    </location>
</feature>
<evidence type="ECO:0000256" key="3">
    <source>
        <dbReference type="ARBA" id="ARBA00022475"/>
    </source>
</evidence>